<dbReference type="Pfam" id="PF10881">
    <property type="entry name" value="DUF2726"/>
    <property type="match status" value="1"/>
</dbReference>
<evidence type="ECO:0000256" key="1">
    <source>
        <dbReference type="SAM" id="MobiDB-lite"/>
    </source>
</evidence>
<dbReference type="InterPro" id="IPR013498">
    <property type="entry name" value="Topo_IA_Znf"/>
</dbReference>
<proteinExistence type="predicted"/>
<dbReference type="EMBL" id="JAGGLG010000014">
    <property type="protein sequence ID" value="MBP2018533.1"/>
    <property type="molecule type" value="Genomic_DNA"/>
</dbReference>
<feature type="domain" description="DNA topoisomerase type IA zn finger" evidence="2">
    <location>
        <begin position="186"/>
        <end position="221"/>
    </location>
</feature>
<feature type="compositionally biased region" description="Low complexity" evidence="1">
    <location>
        <begin position="167"/>
        <end position="181"/>
    </location>
</feature>
<dbReference type="Pfam" id="PF01396">
    <property type="entry name" value="Zn_ribbon_Top1"/>
    <property type="match status" value="1"/>
</dbReference>
<evidence type="ECO:0000259" key="2">
    <source>
        <dbReference type="Pfam" id="PF01396"/>
    </source>
</evidence>
<keyword evidence="5" id="KW-1185">Reference proteome</keyword>
<keyword evidence="4" id="KW-0255">Endonuclease</keyword>
<reference evidence="4 5" key="1">
    <citation type="submission" date="2021-03" db="EMBL/GenBank/DDBJ databases">
        <title>Genomic Encyclopedia of Type Strains, Phase IV (KMG-IV): sequencing the most valuable type-strain genomes for metagenomic binning, comparative biology and taxonomic classification.</title>
        <authorList>
            <person name="Goeker M."/>
        </authorList>
    </citation>
    <scope>NUCLEOTIDE SEQUENCE [LARGE SCALE GENOMIC DNA]</scope>
    <source>
        <strain evidence="4 5">DSM 27138</strain>
    </source>
</reference>
<dbReference type="SUPFAM" id="SSF57783">
    <property type="entry name" value="Zinc beta-ribbon"/>
    <property type="match status" value="1"/>
</dbReference>
<evidence type="ECO:0000313" key="4">
    <source>
        <dbReference type="EMBL" id="MBP2018533.1"/>
    </source>
</evidence>
<feature type="domain" description="DUF2726" evidence="3">
    <location>
        <begin position="39"/>
        <end position="156"/>
    </location>
</feature>
<dbReference type="GO" id="GO:0004519">
    <property type="term" value="F:endonuclease activity"/>
    <property type="evidence" value="ECO:0007669"/>
    <property type="project" value="UniProtKB-KW"/>
</dbReference>
<dbReference type="InterPro" id="IPR014538">
    <property type="entry name" value="UCP028063_topo_Znf"/>
</dbReference>
<organism evidence="4 5">
    <name type="scientific">Symbiobacterium terraclitae</name>
    <dbReference type="NCBI Taxonomy" id="557451"/>
    <lineage>
        <taxon>Bacteria</taxon>
        <taxon>Bacillati</taxon>
        <taxon>Bacillota</taxon>
        <taxon>Clostridia</taxon>
        <taxon>Eubacteriales</taxon>
        <taxon>Symbiobacteriaceae</taxon>
        <taxon>Symbiobacterium</taxon>
    </lineage>
</organism>
<evidence type="ECO:0000313" key="5">
    <source>
        <dbReference type="Proteomes" id="UP001519289"/>
    </source>
</evidence>
<comment type="caution">
    <text evidence="4">The sequence shown here is derived from an EMBL/GenBank/DDBJ whole genome shotgun (WGS) entry which is preliminary data.</text>
</comment>
<accession>A0ABS4JSM0</accession>
<sequence length="224" mass="24942">MSSQNPGCLGFLFQLFGANEAEEPYRLPDKLPYRSRDDFLSAAELSLYGVLRLAVGDRWAICPKVRLADIFFAVGEQAQAWNNRILSKHVDFLLCDARTMRPVLAVELDDRSHTRPHRQQRDEFEDRLFRSAGLPLVRMTPRANYSVDEVAAALRNAIAPTSPPVARPTAAAQAAPATTRPGTVPICPKCGVPMVLRQSKKDGNRFYGCPNFPRCRHTAPAPVR</sequence>
<dbReference type="InterPro" id="IPR024402">
    <property type="entry name" value="DUF2726"/>
</dbReference>
<evidence type="ECO:0000259" key="3">
    <source>
        <dbReference type="Pfam" id="PF10881"/>
    </source>
</evidence>
<dbReference type="Gene3D" id="3.30.65.10">
    <property type="entry name" value="Bacterial Topoisomerase I, domain 1"/>
    <property type="match status" value="1"/>
</dbReference>
<gene>
    <name evidence="4" type="ORF">J2Z79_001948</name>
</gene>
<keyword evidence="4" id="KW-0378">Hydrolase</keyword>
<protein>
    <submittedName>
        <fullName evidence="4">Very-short-patch-repair endonuclease</fullName>
    </submittedName>
</protein>
<dbReference type="PIRSF" id="PIRSF028063">
    <property type="entry name" value="UCP028063"/>
    <property type="match status" value="1"/>
</dbReference>
<name>A0ABS4JSM0_9FIRM</name>
<dbReference type="Proteomes" id="UP001519289">
    <property type="component" value="Unassembled WGS sequence"/>
</dbReference>
<feature type="region of interest" description="Disordered" evidence="1">
    <location>
        <begin position="162"/>
        <end position="182"/>
    </location>
</feature>
<dbReference type="RefSeq" id="WP_342589459.1">
    <property type="nucleotide sequence ID" value="NZ_JAGGLG010000014.1"/>
</dbReference>
<keyword evidence="4" id="KW-0540">Nuclease</keyword>